<name>A0A6N2YWF5_9CLOT</name>
<dbReference type="Pfam" id="PF12730">
    <property type="entry name" value="ABC2_membrane_4"/>
    <property type="match status" value="1"/>
</dbReference>
<keyword evidence="1" id="KW-0812">Transmembrane</keyword>
<keyword evidence="1" id="KW-1133">Transmembrane helix</keyword>
<keyword evidence="1" id="KW-0472">Membrane</keyword>
<dbReference type="EMBL" id="CACRTO010000005">
    <property type="protein sequence ID" value="VYT71349.1"/>
    <property type="molecule type" value="Genomic_DNA"/>
</dbReference>
<accession>A0A6N2YWF5</accession>
<dbReference type="AlphaFoldDB" id="A0A6N2YWF5"/>
<dbReference type="RefSeq" id="WP_156624644.1">
    <property type="nucleotide sequence ID" value="NZ_CACRTO010000005.1"/>
</dbReference>
<protein>
    <submittedName>
        <fullName evidence="2">ABC-2 family transporter protein</fullName>
    </submittedName>
</protein>
<feature type="transmembrane region" description="Helical" evidence="1">
    <location>
        <begin position="66"/>
        <end position="85"/>
    </location>
</feature>
<reference evidence="2" key="1">
    <citation type="submission" date="2019-11" db="EMBL/GenBank/DDBJ databases">
        <authorList>
            <person name="Feng L."/>
        </authorList>
    </citation>
    <scope>NUCLEOTIDE SEQUENCE</scope>
    <source>
        <strain evidence="2">CTertiumLFYP3</strain>
    </source>
</reference>
<evidence type="ECO:0000313" key="2">
    <source>
        <dbReference type="EMBL" id="VYT71349.1"/>
    </source>
</evidence>
<proteinExistence type="predicted"/>
<dbReference type="PANTHER" id="PTHR37305">
    <property type="entry name" value="INTEGRAL MEMBRANE PROTEIN-RELATED"/>
    <property type="match status" value="1"/>
</dbReference>
<evidence type="ECO:0000256" key="1">
    <source>
        <dbReference type="SAM" id="Phobius"/>
    </source>
</evidence>
<feature type="transmembrane region" description="Helical" evidence="1">
    <location>
        <begin position="220"/>
        <end position="238"/>
    </location>
</feature>
<feature type="transmembrane region" description="Helical" evidence="1">
    <location>
        <begin position="112"/>
        <end position="137"/>
    </location>
</feature>
<dbReference type="PANTHER" id="PTHR37305:SF1">
    <property type="entry name" value="MEMBRANE PROTEIN"/>
    <property type="match status" value="1"/>
</dbReference>
<feature type="transmembrane region" description="Helical" evidence="1">
    <location>
        <begin position="143"/>
        <end position="169"/>
    </location>
</feature>
<feature type="transmembrane region" description="Helical" evidence="1">
    <location>
        <begin position="17"/>
        <end position="39"/>
    </location>
</feature>
<feature type="transmembrane region" description="Helical" evidence="1">
    <location>
        <begin position="176"/>
        <end position="200"/>
    </location>
</feature>
<dbReference type="CDD" id="cd21809">
    <property type="entry name" value="ABC-2_lan_permease-like"/>
    <property type="match status" value="1"/>
</dbReference>
<sequence>MLINLLKNEFTKEKRNLVILFILAIPLGVAFLLCVDFIIRYESWLLPQAMEKGLTSWQVLVKEQRILYFNDFMPLFSALILVTLFECEYRNNSWTFLLTQPIKRSKILLSKYIVAAFYSTTMLLLNVISLVIVGLIFKFKEPIPYKFFIIMFFVQLISSLVIMIIHLFLNIKNKNLLVSLGIAAVLSIISSNIYFSDYFIKYLNPYGFSLFSITQGRNEMLILFIISGLILLIGPKLIKRYFYNKEMY</sequence>
<organism evidence="2">
    <name type="scientific">Clostridium tertium</name>
    <dbReference type="NCBI Taxonomy" id="1559"/>
    <lineage>
        <taxon>Bacteria</taxon>
        <taxon>Bacillati</taxon>
        <taxon>Bacillota</taxon>
        <taxon>Clostridia</taxon>
        <taxon>Eubacteriales</taxon>
        <taxon>Clostridiaceae</taxon>
        <taxon>Clostridium</taxon>
    </lineage>
</organism>
<gene>
    <name evidence="2" type="ORF">CTLFYP3_00505</name>
</gene>